<dbReference type="InterPro" id="IPR029472">
    <property type="entry name" value="Copia-like_N"/>
</dbReference>
<feature type="region of interest" description="Disordered" evidence="1">
    <location>
        <begin position="1"/>
        <end position="21"/>
    </location>
</feature>
<gene>
    <name evidence="3" type="ORF">G2W53_028744</name>
</gene>
<dbReference type="EMBL" id="JAAIUW010000009">
    <property type="protein sequence ID" value="KAF7814775.1"/>
    <property type="molecule type" value="Genomic_DNA"/>
</dbReference>
<dbReference type="OrthoDB" id="1750137at2759"/>
<accession>A0A834W929</accession>
<dbReference type="PANTHER" id="PTHR37610:SF40">
    <property type="entry name" value="OS01G0909600 PROTEIN"/>
    <property type="match status" value="1"/>
</dbReference>
<protein>
    <recommendedName>
        <fullName evidence="2">Retrotransposon Copia-like N-terminal domain-containing protein</fullName>
    </recommendedName>
</protein>
<comment type="caution">
    <text evidence="3">The sequence shown here is derived from an EMBL/GenBank/DDBJ whole genome shotgun (WGS) entry which is preliminary data.</text>
</comment>
<dbReference type="Proteomes" id="UP000634136">
    <property type="component" value="Unassembled WGS sequence"/>
</dbReference>
<organism evidence="3 4">
    <name type="scientific">Senna tora</name>
    <dbReference type="NCBI Taxonomy" id="362788"/>
    <lineage>
        <taxon>Eukaryota</taxon>
        <taxon>Viridiplantae</taxon>
        <taxon>Streptophyta</taxon>
        <taxon>Embryophyta</taxon>
        <taxon>Tracheophyta</taxon>
        <taxon>Spermatophyta</taxon>
        <taxon>Magnoliopsida</taxon>
        <taxon>eudicotyledons</taxon>
        <taxon>Gunneridae</taxon>
        <taxon>Pentapetalae</taxon>
        <taxon>rosids</taxon>
        <taxon>fabids</taxon>
        <taxon>Fabales</taxon>
        <taxon>Fabaceae</taxon>
        <taxon>Caesalpinioideae</taxon>
        <taxon>Cassia clade</taxon>
        <taxon>Senna</taxon>
    </lineage>
</organism>
<dbReference type="AlphaFoldDB" id="A0A834W929"/>
<reference evidence="3" key="1">
    <citation type="submission" date="2020-09" db="EMBL/GenBank/DDBJ databases">
        <title>Genome-Enabled Discovery of Anthraquinone Biosynthesis in Senna tora.</title>
        <authorList>
            <person name="Kang S.-H."/>
            <person name="Pandey R.P."/>
            <person name="Lee C.-M."/>
            <person name="Sim J.-S."/>
            <person name="Jeong J.-T."/>
            <person name="Choi B.-S."/>
            <person name="Jung M."/>
            <person name="Ginzburg D."/>
            <person name="Zhao K."/>
            <person name="Won S.Y."/>
            <person name="Oh T.-J."/>
            <person name="Yu Y."/>
            <person name="Kim N.-H."/>
            <person name="Lee O.R."/>
            <person name="Lee T.-H."/>
            <person name="Bashyal P."/>
            <person name="Kim T.-S."/>
            <person name="Lee W.-H."/>
            <person name="Kawkins C."/>
            <person name="Kim C.-K."/>
            <person name="Kim J.S."/>
            <person name="Ahn B.O."/>
            <person name="Rhee S.Y."/>
            <person name="Sohng J.K."/>
        </authorList>
    </citation>
    <scope>NUCLEOTIDE SEQUENCE</scope>
    <source>
        <tissue evidence="3">Leaf</tissue>
    </source>
</reference>
<sequence length="227" mass="25436">MADESSISDKMKGGNEASYRLHSSDHPDMALINTTLDGKNYFGWSIVVKTALEANEKVGFIDGTLPPPEDTNKYTEWKAVDSIIKSWIRNSLTRADPVTTYYNKLHRWWDEMERVMPILGCTCGKCTCGLNKKITYLLSSVKLIQFLMGLNPAYDVVRTQILNLDPLPSINKAYNIVVTDEMAATVGEKAVGDTPMTQELDQEQKTRKTLAKGIAIGNLYYLNLNDC</sequence>
<name>A0A834W929_9FABA</name>
<feature type="domain" description="Retrotransposon Copia-like N-terminal" evidence="2">
    <location>
        <begin position="22"/>
        <end position="69"/>
    </location>
</feature>
<proteinExistence type="predicted"/>
<dbReference type="Pfam" id="PF14244">
    <property type="entry name" value="Retrotran_gag_3"/>
    <property type="match status" value="1"/>
</dbReference>
<evidence type="ECO:0000259" key="2">
    <source>
        <dbReference type="Pfam" id="PF14244"/>
    </source>
</evidence>
<dbReference type="PANTHER" id="PTHR37610">
    <property type="entry name" value="CCHC-TYPE DOMAIN-CONTAINING PROTEIN"/>
    <property type="match status" value="1"/>
</dbReference>
<evidence type="ECO:0000313" key="4">
    <source>
        <dbReference type="Proteomes" id="UP000634136"/>
    </source>
</evidence>
<evidence type="ECO:0000256" key="1">
    <source>
        <dbReference type="SAM" id="MobiDB-lite"/>
    </source>
</evidence>
<evidence type="ECO:0000313" key="3">
    <source>
        <dbReference type="EMBL" id="KAF7814775.1"/>
    </source>
</evidence>
<keyword evidence="4" id="KW-1185">Reference proteome</keyword>